<dbReference type="PANTHER" id="PTHR43840">
    <property type="entry name" value="MITOCHONDRIAL METAL TRANSPORTER 1-RELATED"/>
    <property type="match status" value="1"/>
</dbReference>
<dbReference type="Pfam" id="PF01545">
    <property type="entry name" value="Cation_efflux"/>
    <property type="match status" value="1"/>
</dbReference>
<evidence type="ECO:0000256" key="1">
    <source>
        <dbReference type="ARBA" id="ARBA00004141"/>
    </source>
</evidence>
<comment type="caution">
    <text evidence="8">The sequence shown here is derived from an EMBL/GenBank/DDBJ whole genome shotgun (WGS) entry which is preliminary data.</text>
</comment>
<evidence type="ECO:0000256" key="3">
    <source>
        <dbReference type="ARBA" id="ARBA00022692"/>
    </source>
</evidence>
<dbReference type="EMBL" id="WLZY01000008">
    <property type="protein sequence ID" value="NDL59789.1"/>
    <property type="molecule type" value="Genomic_DNA"/>
</dbReference>
<keyword evidence="5 6" id="KW-0472">Membrane</keyword>
<dbReference type="GO" id="GO:0005886">
    <property type="term" value="C:plasma membrane"/>
    <property type="evidence" value="ECO:0007669"/>
    <property type="project" value="TreeGrafter"/>
</dbReference>
<feature type="transmembrane region" description="Helical" evidence="6">
    <location>
        <begin position="166"/>
        <end position="185"/>
    </location>
</feature>
<proteinExistence type="predicted"/>
<dbReference type="InterPro" id="IPR027469">
    <property type="entry name" value="Cation_efflux_TMD_sf"/>
</dbReference>
<evidence type="ECO:0000313" key="8">
    <source>
        <dbReference type="EMBL" id="NDL59789.1"/>
    </source>
</evidence>
<dbReference type="InterPro" id="IPR058533">
    <property type="entry name" value="Cation_efflux_TM"/>
</dbReference>
<dbReference type="SUPFAM" id="SSF161111">
    <property type="entry name" value="Cation efflux protein transmembrane domain-like"/>
    <property type="match status" value="1"/>
</dbReference>
<keyword evidence="2" id="KW-0813">Transport</keyword>
<dbReference type="Gene3D" id="1.20.1510.10">
    <property type="entry name" value="Cation efflux protein transmembrane domain"/>
    <property type="match status" value="1"/>
</dbReference>
<evidence type="ECO:0000256" key="2">
    <source>
        <dbReference type="ARBA" id="ARBA00022448"/>
    </source>
</evidence>
<protein>
    <submittedName>
        <fullName evidence="8">Cation transporter</fullName>
    </submittedName>
</protein>
<evidence type="ECO:0000256" key="4">
    <source>
        <dbReference type="ARBA" id="ARBA00022989"/>
    </source>
</evidence>
<dbReference type="PANTHER" id="PTHR43840:SF15">
    <property type="entry name" value="MITOCHONDRIAL METAL TRANSPORTER 1-RELATED"/>
    <property type="match status" value="1"/>
</dbReference>
<evidence type="ECO:0000313" key="9">
    <source>
        <dbReference type="Proteomes" id="UP000460435"/>
    </source>
</evidence>
<dbReference type="AlphaFoldDB" id="A0A7K3M935"/>
<sequence>MPRRVQPDQYPERVKNSRTVTRLILLSIWVALFWAAAAIVWGLSVSSQMIVFDGLYSLISVLLSTLSLLAFRVIRKGQSKRFPFGRDALEPLTIIVKAIAIGSLCVYALIVAVMDLLAGGRDIDTGWAVAYAAAATTGCGIVAFYLHRKQRAVRSDLLRAETTQWLMDTVLSAGVLAGFILAVILERLGHEAAANYIDPAMVALVCLLFLVMPARLLGQGLREVLQMAPPADIEGRLRNCIDAIEQRYGFDDSYLRSTKIGGQLVLEVDFVVGEETSARSVESLDTIRQDITDDLGDLGYDLWLSASFTGDRRWAE</sequence>
<keyword evidence="9" id="KW-1185">Reference proteome</keyword>
<gene>
    <name evidence="8" type="ORF">F7O44_22200</name>
</gene>
<feature type="transmembrane region" description="Helical" evidence="6">
    <location>
        <begin position="197"/>
        <end position="217"/>
    </location>
</feature>
<dbReference type="GO" id="GO:0015341">
    <property type="term" value="F:zinc efflux antiporter activity"/>
    <property type="evidence" value="ECO:0007669"/>
    <property type="project" value="TreeGrafter"/>
</dbReference>
<evidence type="ECO:0000256" key="5">
    <source>
        <dbReference type="ARBA" id="ARBA00023136"/>
    </source>
</evidence>
<dbReference type="GO" id="GO:0006882">
    <property type="term" value="P:intracellular zinc ion homeostasis"/>
    <property type="evidence" value="ECO:0007669"/>
    <property type="project" value="TreeGrafter"/>
</dbReference>
<dbReference type="Proteomes" id="UP000460435">
    <property type="component" value="Unassembled WGS sequence"/>
</dbReference>
<dbReference type="GO" id="GO:0015093">
    <property type="term" value="F:ferrous iron transmembrane transporter activity"/>
    <property type="evidence" value="ECO:0007669"/>
    <property type="project" value="TreeGrafter"/>
</dbReference>
<feature type="domain" description="Cation efflux protein transmembrane" evidence="7">
    <location>
        <begin position="24"/>
        <end position="221"/>
    </location>
</feature>
<evidence type="ECO:0000256" key="6">
    <source>
        <dbReference type="SAM" id="Phobius"/>
    </source>
</evidence>
<feature type="transmembrane region" description="Helical" evidence="6">
    <location>
        <begin position="126"/>
        <end position="146"/>
    </location>
</feature>
<feature type="transmembrane region" description="Helical" evidence="6">
    <location>
        <begin position="55"/>
        <end position="74"/>
    </location>
</feature>
<dbReference type="InterPro" id="IPR050291">
    <property type="entry name" value="CDF_Transporter"/>
</dbReference>
<name>A0A7K3M935_9ACTN</name>
<accession>A0A7K3M935</accession>
<comment type="subcellular location">
    <subcellularLocation>
        <location evidence="1">Membrane</location>
        <topology evidence="1">Multi-pass membrane protein</topology>
    </subcellularLocation>
</comment>
<keyword evidence="3 6" id="KW-0812">Transmembrane</keyword>
<feature type="transmembrane region" description="Helical" evidence="6">
    <location>
        <begin position="94"/>
        <end position="114"/>
    </location>
</feature>
<feature type="transmembrane region" description="Helical" evidence="6">
    <location>
        <begin position="20"/>
        <end position="43"/>
    </location>
</feature>
<organism evidence="8 9">
    <name type="scientific">Phytoactinopolyspora mesophila</name>
    <dbReference type="NCBI Taxonomy" id="2650750"/>
    <lineage>
        <taxon>Bacteria</taxon>
        <taxon>Bacillati</taxon>
        <taxon>Actinomycetota</taxon>
        <taxon>Actinomycetes</taxon>
        <taxon>Jiangellales</taxon>
        <taxon>Jiangellaceae</taxon>
        <taxon>Phytoactinopolyspora</taxon>
    </lineage>
</organism>
<keyword evidence="4 6" id="KW-1133">Transmembrane helix</keyword>
<dbReference type="GO" id="GO:0015086">
    <property type="term" value="F:cadmium ion transmembrane transporter activity"/>
    <property type="evidence" value="ECO:0007669"/>
    <property type="project" value="TreeGrafter"/>
</dbReference>
<evidence type="ECO:0000259" key="7">
    <source>
        <dbReference type="Pfam" id="PF01545"/>
    </source>
</evidence>
<reference evidence="8 9" key="1">
    <citation type="submission" date="2019-11" db="EMBL/GenBank/DDBJ databases">
        <authorList>
            <person name="Li X.-J."/>
            <person name="Feng X.-M."/>
        </authorList>
    </citation>
    <scope>NUCLEOTIDE SEQUENCE [LARGE SCALE GENOMIC DNA]</scope>
    <source>
        <strain evidence="8 9">XMNu-373</strain>
    </source>
</reference>